<feature type="signal peptide" evidence="4">
    <location>
        <begin position="1"/>
        <end position="22"/>
    </location>
</feature>
<evidence type="ECO:0000256" key="2">
    <source>
        <dbReference type="ARBA" id="ARBA00022803"/>
    </source>
</evidence>
<name>A0A0D6LRL5_9BILA</name>
<keyword evidence="3" id="KW-1133">Transmembrane helix</keyword>
<gene>
    <name evidence="5" type="ORF">ANCCEY_07074</name>
</gene>
<dbReference type="PANTHER" id="PTHR44227:SF3">
    <property type="entry name" value="PROTEIN O-MANNOSYL-TRANSFERASE TMTC4"/>
    <property type="match status" value="1"/>
</dbReference>
<evidence type="ECO:0000256" key="3">
    <source>
        <dbReference type="SAM" id="Phobius"/>
    </source>
</evidence>
<keyword evidence="4" id="KW-0732">Signal</keyword>
<dbReference type="PANTHER" id="PTHR44227">
    <property type="match status" value="1"/>
</dbReference>
<dbReference type="InterPro" id="IPR052346">
    <property type="entry name" value="O-mannosyl-transferase_TMTC"/>
</dbReference>
<dbReference type="EMBL" id="KE124969">
    <property type="protein sequence ID" value="EPB73823.1"/>
    <property type="molecule type" value="Genomic_DNA"/>
</dbReference>
<feature type="chain" id="PRO_5002307137" evidence="4">
    <location>
        <begin position="23"/>
        <end position="107"/>
    </location>
</feature>
<sequence length="107" mass="11411">MPPFSDAAVFTSLLFAVHPIHCEAVAGIVGRADVLAAVTVLAGILAFDQKENIVLATVLAALAMCFKETGIMLLPLLVVFMLLNPKKKWSLLSFLDFSIYVAAASAF</sequence>
<evidence type="ECO:0000256" key="4">
    <source>
        <dbReference type="SAM" id="SignalP"/>
    </source>
</evidence>
<dbReference type="AlphaFoldDB" id="A0A0D6LRL5"/>
<keyword evidence="3" id="KW-0812">Transmembrane</keyword>
<feature type="transmembrane region" description="Helical" evidence="3">
    <location>
        <begin position="54"/>
        <end position="83"/>
    </location>
</feature>
<organism evidence="5 6">
    <name type="scientific">Ancylostoma ceylanicum</name>
    <dbReference type="NCBI Taxonomy" id="53326"/>
    <lineage>
        <taxon>Eukaryota</taxon>
        <taxon>Metazoa</taxon>
        <taxon>Ecdysozoa</taxon>
        <taxon>Nematoda</taxon>
        <taxon>Chromadorea</taxon>
        <taxon>Rhabditida</taxon>
        <taxon>Rhabditina</taxon>
        <taxon>Rhabditomorpha</taxon>
        <taxon>Strongyloidea</taxon>
        <taxon>Ancylostomatidae</taxon>
        <taxon>Ancylostomatinae</taxon>
        <taxon>Ancylostoma</taxon>
    </lineage>
</organism>
<keyword evidence="6" id="KW-1185">Reference proteome</keyword>
<keyword evidence="1" id="KW-0677">Repeat</keyword>
<dbReference type="GO" id="GO:0030968">
    <property type="term" value="P:endoplasmic reticulum unfolded protein response"/>
    <property type="evidence" value="ECO:0007669"/>
    <property type="project" value="TreeGrafter"/>
</dbReference>
<keyword evidence="2" id="KW-0802">TPR repeat</keyword>
<feature type="transmembrane region" description="Helical" evidence="3">
    <location>
        <begin position="32"/>
        <end position="47"/>
    </location>
</feature>
<dbReference type="Proteomes" id="UP000054495">
    <property type="component" value="Unassembled WGS sequence"/>
</dbReference>
<reference evidence="5 6" key="1">
    <citation type="submission" date="2013-05" db="EMBL/GenBank/DDBJ databases">
        <title>Draft genome of the parasitic nematode Anyclostoma ceylanicum.</title>
        <authorList>
            <person name="Mitreva M."/>
        </authorList>
    </citation>
    <scope>NUCLEOTIDE SEQUENCE [LARGE SCALE GENOMIC DNA]</scope>
</reference>
<dbReference type="GO" id="GO:0005783">
    <property type="term" value="C:endoplasmic reticulum"/>
    <property type="evidence" value="ECO:0007669"/>
    <property type="project" value="TreeGrafter"/>
</dbReference>
<protein>
    <submittedName>
        <fullName evidence="5">Uncharacterized protein</fullName>
    </submittedName>
</protein>
<accession>A0A0D6LRL5</accession>
<evidence type="ECO:0000313" key="6">
    <source>
        <dbReference type="Proteomes" id="UP000054495"/>
    </source>
</evidence>
<proteinExistence type="predicted"/>
<dbReference type="GO" id="GO:0035269">
    <property type="term" value="P:protein O-linked glycosylation via mannose"/>
    <property type="evidence" value="ECO:0007669"/>
    <property type="project" value="TreeGrafter"/>
</dbReference>
<dbReference type="GO" id="GO:0000030">
    <property type="term" value="F:mannosyltransferase activity"/>
    <property type="evidence" value="ECO:0007669"/>
    <property type="project" value="TreeGrafter"/>
</dbReference>
<evidence type="ECO:0000256" key="1">
    <source>
        <dbReference type="ARBA" id="ARBA00022737"/>
    </source>
</evidence>
<evidence type="ECO:0000313" key="5">
    <source>
        <dbReference type="EMBL" id="EPB73823.1"/>
    </source>
</evidence>
<keyword evidence="3" id="KW-0472">Membrane</keyword>